<feature type="transmembrane region" description="Helical" evidence="1">
    <location>
        <begin position="77"/>
        <end position="97"/>
    </location>
</feature>
<keyword evidence="2" id="KW-0378">Hydrolase</keyword>
<feature type="transmembrane region" description="Helical" evidence="1">
    <location>
        <begin position="12"/>
        <end position="40"/>
    </location>
</feature>
<keyword evidence="2" id="KW-0645">Protease</keyword>
<keyword evidence="1" id="KW-1133">Transmembrane helix</keyword>
<proteinExistence type="predicted"/>
<gene>
    <name evidence="2" type="ORF">FHX76_002040</name>
</gene>
<evidence type="ECO:0000256" key="1">
    <source>
        <dbReference type="SAM" id="Phobius"/>
    </source>
</evidence>
<reference evidence="2 3" key="1">
    <citation type="submission" date="2020-02" db="EMBL/GenBank/DDBJ databases">
        <title>Sequencing the genomes of 1000 actinobacteria strains.</title>
        <authorList>
            <person name="Klenk H.-P."/>
        </authorList>
    </citation>
    <scope>NUCLEOTIDE SEQUENCE [LARGE SCALE GENOMIC DNA]</scope>
    <source>
        <strain evidence="2 3">DSM 27960</strain>
    </source>
</reference>
<sequence length="182" mass="18456">MSDWITSIFDGTLVAGGVFLIIGCVGALLLVISLLLGGIFDAFEIGDGPLSLTTLSAFAAIFGFASFAAIGAGTSPVVGAVIGLASGCVGGGLAWWMTRVFRTAESNSSTSTATIIGQQAFVILPLPGEGGMGEISFMRHGERVTMAARSAQPVLAGAEVRIVAVISDTSVMVEPARSGDRS</sequence>
<dbReference type="AlphaFoldDB" id="A0A7X5TU30"/>
<evidence type="ECO:0000313" key="2">
    <source>
        <dbReference type="EMBL" id="NIH54144.1"/>
    </source>
</evidence>
<accession>A0A7X5TU30</accession>
<protein>
    <submittedName>
        <fullName evidence="2">Membrane-bound ClpP family serine protease</fullName>
    </submittedName>
</protein>
<keyword evidence="1" id="KW-0812">Transmembrane</keyword>
<comment type="caution">
    <text evidence="2">The sequence shown here is derived from an EMBL/GenBank/DDBJ whole genome shotgun (WGS) entry which is preliminary data.</text>
</comment>
<dbReference type="GO" id="GO:0008233">
    <property type="term" value="F:peptidase activity"/>
    <property type="evidence" value="ECO:0007669"/>
    <property type="project" value="UniProtKB-KW"/>
</dbReference>
<dbReference type="Gene3D" id="2.40.50.140">
    <property type="entry name" value="Nucleic acid-binding proteins"/>
    <property type="match status" value="1"/>
</dbReference>
<feature type="transmembrane region" description="Helical" evidence="1">
    <location>
        <begin position="52"/>
        <end position="71"/>
    </location>
</feature>
<keyword evidence="3" id="KW-1185">Reference proteome</keyword>
<keyword evidence="1" id="KW-0472">Membrane</keyword>
<dbReference type="Proteomes" id="UP000541033">
    <property type="component" value="Unassembled WGS sequence"/>
</dbReference>
<name>A0A7X5TU30_9MICO</name>
<dbReference type="RefSeq" id="WP_167150559.1">
    <property type="nucleotide sequence ID" value="NZ_JAAMOX010000002.1"/>
</dbReference>
<evidence type="ECO:0000313" key="3">
    <source>
        <dbReference type="Proteomes" id="UP000541033"/>
    </source>
</evidence>
<dbReference type="GO" id="GO:0006508">
    <property type="term" value="P:proteolysis"/>
    <property type="evidence" value="ECO:0007669"/>
    <property type="project" value="UniProtKB-KW"/>
</dbReference>
<dbReference type="InterPro" id="IPR012340">
    <property type="entry name" value="NA-bd_OB-fold"/>
</dbReference>
<organism evidence="2 3">
    <name type="scientific">Lysinibacter cavernae</name>
    <dbReference type="NCBI Taxonomy" id="1640652"/>
    <lineage>
        <taxon>Bacteria</taxon>
        <taxon>Bacillati</taxon>
        <taxon>Actinomycetota</taxon>
        <taxon>Actinomycetes</taxon>
        <taxon>Micrococcales</taxon>
        <taxon>Microbacteriaceae</taxon>
        <taxon>Lysinibacter</taxon>
    </lineage>
</organism>
<dbReference type="EMBL" id="JAAMOX010000002">
    <property type="protein sequence ID" value="NIH54144.1"/>
    <property type="molecule type" value="Genomic_DNA"/>
</dbReference>